<evidence type="ECO:0000313" key="4">
    <source>
        <dbReference type="EMBL" id="KRL98686.1"/>
    </source>
</evidence>
<proteinExistence type="predicted"/>
<evidence type="ECO:0000313" key="5">
    <source>
        <dbReference type="Proteomes" id="UP000051166"/>
    </source>
</evidence>
<dbReference type="OrthoDB" id="396512at2"/>
<keyword evidence="1" id="KW-0328">Glycosyltransferase</keyword>
<dbReference type="GO" id="GO:0016757">
    <property type="term" value="F:glycosyltransferase activity"/>
    <property type="evidence" value="ECO:0007669"/>
    <property type="project" value="UniProtKB-KW"/>
</dbReference>
<comment type="caution">
    <text evidence="4">The sequence shown here is derived from an EMBL/GenBank/DDBJ whole genome shotgun (WGS) entry which is preliminary data.</text>
</comment>
<dbReference type="AlphaFoldDB" id="A0A0R1UZR8"/>
<accession>A0A0R1UZR8</accession>
<dbReference type="STRING" id="1423801.FD50_GL000493"/>
<feature type="domain" description="Glycosyltransferase 2-like" evidence="3">
    <location>
        <begin position="4"/>
        <end position="170"/>
    </location>
</feature>
<gene>
    <name evidence="4" type="ORF">FD50_GL000493</name>
</gene>
<protein>
    <submittedName>
        <fullName evidence="4">Glycosyltransferase</fullName>
    </submittedName>
</protein>
<evidence type="ECO:0000256" key="2">
    <source>
        <dbReference type="ARBA" id="ARBA00022679"/>
    </source>
</evidence>
<keyword evidence="2 4" id="KW-0808">Transferase</keyword>
<dbReference type="InterPro" id="IPR001173">
    <property type="entry name" value="Glyco_trans_2-like"/>
</dbReference>
<dbReference type="PANTHER" id="PTHR22916:SF51">
    <property type="entry name" value="GLYCOSYLTRANSFERASE EPSH-RELATED"/>
    <property type="match status" value="1"/>
</dbReference>
<dbReference type="RefSeq" id="WP_054756807.1">
    <property type="nucleotide sequence ID" value="NZ_AZFQ01000036.1"/>
</dbReference>
<dbReference type="Gene3D" id="3.90.550.10">
    <property type="entry name" value="Spore Coat Polysaccharide Biosynthesis Protein SpsA, Chain A"/>
    <property type="match status" value="1"/>
</dbReference>
<dbReference type="SUPFAM" id="SSF53448">
    <property type="entry name" value="Nucleotide-diphospho-sugar transferases"/>
    <property type="match status" value="1"/>
</dbReference>
<name>A0A0R1UZR8_9LACO</name>
<dbReference type="CDD" id="cd00761">
    <property type="entry name" value="Glyco_tranf_GTA_type"/>
    <property type="match status" value="1"/>
</dbReference>
<dbReference type="Pfam" id="PF00535">
    <property type="entry name" value="Glycos_transf_2"/>
    <property type="match status" value="1"/>
</dbReference>
<dbReference type="EMBL" id="AZFQ01000036">
    <property type="protein sequence ID" value="KRL98686.1"/>
    <property type="molecule type" value="Genomic_DNA"/>
</dbReference>
<sequence>MKLSIIIPVYNVAEYLEKCVTSIVEQIRTRNDTELILVDDGSRDRSPQMCDNYSELYKNVKTIHQKNAGSGRARNTGIESARGTYLYFVDPDDYLTINTVAEILKMLEKRTALCIFGYWDVDYVTNKKGKKAFSTSRVLSKASFRKSFASLFKTEMLYTVWNKVYSRQFLIENKLFFGNASMGQDVRFNLAVYEKVESVYLSSECLYYYVQDRNGSSTSRYRENSLQLKSEELFMLQALLNKFGLDEPALIALLHRNIFLDVSRHIIACGLPRRDKIKELRKICASQAFTELGKAKFKPSISWLLLYKGQYNFLILYVKARLYLQSKLDGLLYSIDSKSM</sequence>
<dbReference type="InterPro" id="IPR029044">
    <property type="entry name" value="Nucleotide-diphossugar_trans"/>
</dbReference>
<reference evidence="4 5" key="1">
    <citation type="journal article" date="2015" name="Genome Announc.">
        <title>Expanding the biotechnology potential of lactobacilli through comparative genomics of 213 strains and associated genera.</title>
        <authorList>
            <person name="Sun Z."/>
            <person name="Harris H.M."/>
            <person name="McCann A."/>
            <person name="Guo C."/>
            <person name="Argimon S."/>
            <person name="Zhang W."/>
            <person name="Yang X."/>
            <person name="Jeffery I.B."/>
            <person name="Cooney J.C."/>
            <person name="Kagawa T.F."/>
            <person name="Liu W."/>
            <person name="Song Y."/>
            <person name="Salvetti E."/>
            <person name="Wrobel A."/>
            <person name="Rasinkangas P."/>
            <person name="Parkhill J."/>
            <person name="Rea M.C."/>
            <person name="O'Sullivan O."/>
            <person name="Ritari J."/>
            <person name="Douillard F.P."/>
            <person name="Paul Ross R."/>
            <person name="Yang R."/>
            <person name="Briner A.E."/>
            <person name="Felis G.E."/>
            <person name="de Vos W.M."/>
            <person name="Barrangou R."/>
            <person name="Klaenhammer T.R."/>
            <person name="Caufield P.W."/>
            <person name="Cui Y."/>
            <person name="Zhang H."/>
            <person name="O'Toole P.W."/>
        </authorList>
    </citation>
    <scope>NUCLEOTIDE SEQUENCE [LARGE SCALE GENOMIC DNA]</scope>
    <source>
        <strain evidence="4 5">DSM 16230</strain>
    </source>
</reference>
<dbReference type="PANTHER" id="PTHR22916">
    <property type="entry name" value="GLYCOSYLTRANSFERASE"/>
    <property type="match status" value="1"/>
</dbReference>
<dbReference type="PATRIC" id="fig|1423801.4.peg.502"/>
<dbReference type="Proteomes" id="UP000051166">
    <property type="component" value="Unassembled WGS sequence"/>
</dbReference>
<evidence type="ECO:0000259" key="3">
    <source>
        <dbReference type="Pfam" id="PF00535"/>
    </source>
</evidence>
<dbReference type="GeneID" id="98307930"/>
<evidence type="ECO:0000256" key="1">
    <source>
        <dbReference type="ARBA" id="ARBA00022676"/>
    </source>
</evidence>
<organism evidence="4 5">
    <name type="scientific">Liquorilactobacillus satsumensis DSM 16230 = JCM 12392</name>
    <dbReference type="NCBI Taxonomy" id="1423801"/>
    <lineage>
        <taxon>Bacteria</taxon>
        <taxon>Bacillati</taxon>
        <taxon>Bacillota</taxon>
        <taxon>Bacilli</taxon>
        <taxon>Lactobacillales</taxon>
        <taxon>Lactobacillaceae</taxon>
        <taxon>Liquorilactobacillus</taxon>
    </lineage>
</organism>
<keyword evidence="5" id="KW-1185">Reference proteome</keyword>